<proteinExistence type="predicted"/>
<evidence type="ECO:0000259" key="6">
    <source>
        <dbReference type="PROSITE" id="PS50059"/>
    </source>
</evidence>
<evidence type="ECO:0000256" key="1">
    <source>
        <dbReference type="ARBA" id="ARBA00000971"/>
    </source>
</evidence>
<dbReference type="GO" id="GO:0003755">
    <property type="term" value="F:peptidyl-prolyl cis-trans isomerase activity"/>
    <property type="evidence" value="ECO:0007669"/>
    <property type="project" value="UniProtKB-KW"/>
</dbReference>
<dbReference type="SUPFAM" id="SSF54534">
    <property type="entry name" value="FKBP-like"/>
    <property type="match status" value="1"/>
</dbReference>
<name>A0A9N8E3G2_9STRA</name>
<dbReference type="Gene3D" id="3.10.50.40">
    <property type="match status" value="1"/>
</dbReference>
<organism evidence="7 8">
    <name type="scientific">Seminavis robusta</name>
    <dbReference type="NCBI Taxonomy" id="568900"/>
    <lineage>
        <taxon>Eukaryota</taxon>
        <taxon>Sar</taxon>
        <taxon>Stramenopiles</taxon>
        <taxon>Ochrophyta</taxon>
        <taxon>Bacillariophyta</taxon>
        <taxon>Bacillariophyceae</taxon>
        <taxon>Bacillariophycidae</taxon>
        <taxon>Naviculales</taxon>
        <taxon>Naviculaceae</taxon>
        <taxon>Seminavis</taxon>
    </lineage>
</organism>
<dbReference type="InterPro" id="IPR001179">
    <property type="entry name" value="PPIase_FKBP_dom"/>
</dbReference>
<comment type="caution">
    <text evidence="7">The sequence shown here is derived from an EMBL/GenBank/DDBJ whole genome shotgun (WGS) entry which is preliminary data.</text>
</comment>
<keyword evidence="8" id="KW-1185">Reference proteome</keyword>
<dbReference type="EMBL" id="CAICTM010000486">
    <property type="protein sequence ID" value="CAB9511475.1"/>
    <property type="molecule type" value="Genomic_DNA"/>
</dbReference>
<reference evidence="7" key="1">
    <citation type="submission" date="2020-06" db="EMBL/GenBank/DDBJ databases">
        <authorList>
            <consortium name="Plant Systems Biology data submission"/>
        </authorList>
    </citation>
    <scope>NUCLEOTIDE SEQUENCE</scope>
    <source>
        <strain evidence="7">D6</strain>
    </source>
</reference>
<dbReference type="Pfam" id="PF00254">
    <property type="entry name" value="FKBP_C"/>
    <property type="match status" value="1"/>
</dbReference>
<evidence type="ECO:0000313" key="7">
    <source>
        <dbReference type="EMBL" id="CAB9511475.1"/>
    </source>
</evidence>
<dbReference type="EC" id="5.2.1.8" evidence="2 5"/>
<dbReference type="PANTHER" id="PTHR10516">
    <property type="entry name" value="PEPTIDYL-PROLYL CIS-TRANS ISOMERASE"/>
    <property type="match status" value="1"/>
</dbReference>
<dbReference type="AlphaFoldDB" id="A0A9N8E3G2"/>
<dbReference type="GO" id="GO:0005737">
    <property type="term" value="C:cytoplasm"/>
    <property type="evidence" value="ECO:0007669"/>
    <property type="project" value="TreeGrafter"/>
</dbReference>
<evidence type="ECO:0000256" key="3">
    <source>
        <dbReference type="ARBA" id="ARBA00023110"/>
    </source>
</evidence>
<evidence type="ECO:0000256" key="4">
    <source>
        <dbReference type="ARBA" id="ARBA00023235"/>
    </source>
</evidence>
<comment type="catalytic activity">
    <reaction evidence="1 5">
        <text>[protein]-peptidylproline (omega=180) = [protein]-peptidylproline (omega=0)</text>
        <dbReference type="Rhea" id="RHEA:16237"/>
        <dbReference type="Rhea" id="RHEA-COMP:10747"/>
        <dbReference type="Rhea" id="RHEA-COMP:10748"/>
        <dbReference type="ChEBI" id="CHEBI:83833"/>
        <dbReference type="ChEBI" id="CHEBI:83834"/>
        <dbReference type="EC" id="5.2.1.8"/>
    </reaction>
</comment>
<evidence type="ECO:0000256" key="2">
    <source>
        <dbReference type="ARBA" id="ARBA00013194"/>
    </source>
</evidence>
<evidence type="ECO:0000313" key="8">
    <source>
        <dbReference type="Proteomes" id="UP001153069"/>
    </source>
</evidence>
<dbReference type="PANTHER" id="PTHR10516:SF443">
    <property type="entry name" value="FK506-BINDING PROTEIN 59-RELATED"/>
    <property type="match status" value="1"/>
</dbReference>
<dbReference type="FunFam" id="3.10.50.40:FF:000025">
    <property type="entry name" value="Peptidylprolyl isomerase"/>
    <property type="match status" value="1"/>
</dbReference>
<sequence>MGVTKEVLRAGDGTNFPTSGNNLVMHYVGTLASNGQKFDSSIDKGRPFRFKIGVGKVIRGWDEGVMTMSLGEKAILHISSDFGYGARGVQGYIPANADLDFEVELLEINP</sequence>
<gene>
    <name evidence="7" type="ORF">SEMRO_487_G152740.1</name>
</gene>
<protein>
    <recommendedName>
        <fullName evidence="2 5">peptidylprolyl isomerase</fullName>
        <ecNumber evidence="2 5">5.2.1.8</ecNumber>
    </recommendedName>
</protein>
<dbReference type="OrthoDB" id="1902587at2759"/>
<dbReference type="InterPro" id="IPR046357">
    <property type="entry name" value="PPIase_dom_sf"/>
</dbReference>
<dbReference type="PROSITE" id="PS50059">
    <property type="entry name" value="FKBP_PPIASE"/>
    <property type="match status" value="1"/>
</dbReference>
<dbReference type="InterPro" id="IPR050689">
    <property type="entry name" value="FKBP-type_PPIase"/>
</dbReference>
<keyword evidence="3 5" id="KW-0697">Rotamase</keyword>
<feature type="domain" description="PPIase FKBP-type" evidence="6">
    <location>
        <begin position="20"/>
        <end position="109"/>
    </location>
</feature>
<dbReference type="Proteomes" id="UP001153069">
    <property type="component" value="Unassembled WGS sequence"/>
</dbReference>
<accession>A0A9N8E3G2</accession>
<keyword evidence="4 5" id="KW-0413">Isomerase</keyword>
<evidence type="ECO:0000256" key="5">
    <source>
        <dbReference type="PROSITE-ProRule" id="PRU00277"/>
    </source>
</evidence>